<dbReference type="SUPFAM" id="SSF50475">
    <property type="entry name" value="FMN-binding split barrel"/>
    <property type="match status" value="1"/>
</dbReference>
<gene>
    <name evidence="3" type="ORF">METZ01_LOCUS140503</name>
</gene>
<feature type="non-terminal residue" evidence="3">
    <location>
        <position position="1"/>
    </location>
</feature>
<dbReference type="PANTHER" id="PTHR42815:SF2">
    <property type="entry name" value="FAD-BINDING, PUTATIVE (AFU_ORTHOLOGUE AFUA_6G07600)-RELATED"/>
    <property type="match status" value="1"/>
</dbReference>
<accession>A0A381ZEK5</accession>
<sequence>VLEKNATTDNRFTRSHGQPRERTVAKVKGYMTDEVKEFIQKAPFIVMATSDEQGNCDASPKGGKPGYVKIVDDSHILVPDVAGNRLFQSYQNMNENPHVGLVFLIPGRDDTVRVNGRVRIVTDAELGQMEIELAVKFRDDNSKLLQGILVEVQESYTHCP</sequence>
<dbReference type="InterPro" id="IPR011576">
    <property type="entry name" value="Pyridox_Oxase_N"/>
</dbReference>
<evidence type="ECO:0000256" key="1">
    <source>
        <dbReference type="SAM" id="MobiDB-lite"/>
    </source>
</evidence>
<dbReference type="InterPro" id="IPR012349">
    <property type="entry name" value="Split_barrel_FMN-bd"/>
</dbReference>
<dbReference type="AlphaFoldDB" id="A0A381ZEK5"/>
<feature type="non-terminal residue" evidence="3">
    <location>
        <position position="160"/>
    </location>
</feature>
<protein>
    <recommendedName>
        <fullName evidence="2">Pyridoxamine 5'-phosphate oxidase N-terminal domain-containing protein</fullName>
    </recommendedName>
</protein>
<dbReference type="Pfam" id="PF01243">
    <property type="entry name" value="PNPOx_N"/>
    <property type="match status" value="1"/>
</dbReference>
<dbReference type="PANTHER" id="PTHR42815">
    <property type="entry name" value="FAD-BINDING, PUTATIVE (AFU_ORTHOLOGUE AFUA_6G07600)-RELATED"/>
    <property type="match status" value="1"/>
</dbReference>
<evidence type="ECO:0000313" key="3">
    <source>
        <dbReference type="EMBL" id="SVA87649.1"/>
    </source>
</evidence>
<proteinExistence type="predicted"/>
<organism evidence="3">
    <name type="scientific">marine metagenome</name>
    <dbReference type="NCBI Taxonomy" id="408172"/>
    <lineage>
        <taxon>unclassified sequences</taxon>
        <taxon>metagenomes</taxon>
        <taxon>ecological metagenomes</taxon>
    </lineage>
</organism>
<feature type="domain" description="Pyridoxamine 5'-phosphate oxidase N-terminal" evidence="2">
    <location>
        <begin position="31"/>
        <end position="130"/>
    </location>
</feature>
<feature type="compositionally biased region" description="Polar residues" evidence="1">
    <location>
        <begin position="1"/>
        <end position="10"/>
    </location>
</feature>
<evidence type="ECO:0000259" key="2">
    <source>
        <dbReference type="Pfam" id="PF01243"/>
    </source>
</evidence>
<name>A0A381ZEK5_9ZZZZ</name>
<dbReference type="EMBL" id="UINC01021007">
    <property type="protein sequence ID" value="SVA87649.1"/>
    <property type="molecule type" value="Genomic_DNA"/>
</dbReference>
<feature type="region of interest" description="Disordered" evidence="1">
    <location>
        <begin position="1"/>
        <end position="21"/>
    </location>
</feature>
<dbReference type="Gene3D" id="2.30.110.10">
    <property type="entry name" value="Electron Transport, Fmn-binding Protein, Chain A"/>
    <property type="match status" value="1"/>
</dbReference>
<reference evidence="3" key="1">
    <citation type="submission" date="2018-05" db="EMBL/GenBank/DDBJ databases">
        <authorList>
            <person name="Lanie J.A."/>
            <person name="Ng W.-L."/>
            <person name="Kazmierczak K.M."/>
            <person name="Andrzejewski T.M."/>
            <person name="Davidsen T.M."/>
            <person name="Wayne K.J."/>
            <person name="Tettelin H."/>
            <person name="Glass J.I."/>
            <person name="Rusch D."/>
            <person name="Podicherti R."/>
            <person name="Tsui H.-C.T."/>
            <person name="Winkler M.E."/>
        </authorList>
    </citation>
    <scope>NUCLEOTIDE SEQUENCE</scope>
</reference>